<dbReference type="PANTHER" id="PTHR43464:SF19">
    <property type="entry name" value="UBIQUINONE BIOSYNTHESIS O-METHYLTRANSFERASE, MITOCHONDRIAL"/>
    <property type="match status" value="1"/>
</dbReference>
<keyword evidence="1 5" id="KW-0489">Methyltransferase</keyword>
<proteinExistence type="predicted"/>
<organism evidence="5 6">
    <name type="scientific">Ramlibacter algicola</name>
    <dbReference type="NCBI Taxonomy" id="2795217"/>
    <lineage>
        <taxon>Bacteria</taxon>
        <taxon>Pseudomonadati</taxon>
        <taxon>Pseudomonadota</taxon>
        <taxon>Betaproteobacteria</taxon>
        <taxon>Burkholderiales</taxon>
        <taxon>Comamonadaceae</taxon>
        <taxon>Ramlibacter</taxon>
    </lineage>
</organism>
<keyword evidence="6" id="KW-1185">Reference proteome</keyword>
<dbReference type="GO" id="GO:0032259">
    <property type="term" value="P:methylation"/>
    <property type="evidence" value="ECO:0007669"/>
    <property type="project" value="UniProtKB-KW"/>
</dbReference>
<name>A0A934UP09_9BURK</name>
<comment type="caution">
    <text evidence="5">The sequence shown here is derived from an EMBL/GenBank/DDBJ whole genome shotgun (WGS) entry which is preliminary data.</text>
</comment>
<keyword evidence="3" id="KW-0949">S-adenosyl-L-methionine</keyword>
<dbReference type="AlphaFoldDB" id="A0A934UP09"/>
<dbReference type="InterPro" id="IPR029063">
    <property type="entry name" value="SAM-dependent_MTases_sf"/>
</dbReference>
<evidence type="ECO:0000313" key="5">
    <source>
        <dbReference type="EMBL" id="MBK0390999.1"/>
    </source>
</evidence>
<dbReference type="GO" id="GO:0008168">
    <property type="term" value="F:methyltransferase activity"/>
    <property type="evidence" value="ECO:0007669"/>
    <property type="project" value="UniProtKB-KW"/>
</dbReference>
<protein>
    <submittedName>
        <fullName evidence="5">Class I SAM-dependent methyltransferase</fullName>
    </submittedName>
</protein>
<evidence type="ECO:0000256" key="2">
    <source>
        <dbReference type="ARBA" id="ARBA00022679"/>
    </source>
</evidence>
<gene>
    <name evidence="5" type="ORF">I8E28_00220</name>
</gene>
<dbReference type="EMBL" id="JAEDAO010000001">
    <property type="protein sequence ID" value="MBK0390999.1"/>
    <property type="molecule type" value="Genomic_DNA"/>
</dbReference>
<feature type="domain" description="Methyltransferase" evidence="4">
    <location>
        <begin position="59"/>
        <end position="152"/>
    </location>
</feature>
<dbReference type="PANTHER" id="PTHR43464">
    <property type="entry name" value="METHYLTRANSFERASE"/>
    <property type="match status" value="1"/>
</dbReference>
<dbReference type="Proteomes" id="UP000617041">
    <property type="component" value="Unassembled WGS sequence"/>
</dbReference>
<dbReference type="RefSeq" id="WP_200785846.1">
    <property type="nucleotide sequence ID" value="NZ_JAEDAO010000001.1"/>
</dbReference>
<dbReference type="SUPFAM" id="SSF53335">
    <property type="entry name" value="S-adenosyl-L-methionine-dependent methyltransferases"/>
    <property type="match status" value="1"/>
</dbReference>
<evidence type="ECO:0000256" key="1">
    <source>
        <dbReference type="ARBA" id="ARBA00022603"/>
    </source>
</evidence>
<dbReference type="CDD" id="cd02440">
    <property type="entry name" value="AdoMet_MTases"/>
    <property type="match status" value="1"/>
</dbReference>
<dbReference type="Gene3D" id="3.40.50.150">
    <property type="entry name" value="Vaccinia Virus protein VP39"/>
    <property type="match status" value="1"/>
</dbReference>
<dbReference type="Pfam" id="PF13649">
    <property type="entry name" value="Methyltransf_25"/>
    <property type="match status" value="1"/>
</dbReference>
<accession>A0A934UP09</accession>
<sequence length="228" mass="24743">MTIATDPAALDALLANQDPGRWDSFFADRSRPVPFFGPAPDENLAAWIDEGLLRPGQALDLGCGFGRNAVHLARHGVDVQAVDYSETALAWGREAAQQAGVQVDFVRSDVFELQVPEGAYDIVYDGGCFHHIAPHRRAQYVDLVVRALRPGGIFGMTCFRPEGGSGFSDDEVYARGTLGGGLGYTEEQLRAIWSAGLVIDELRPMRKPAAGSGTFGEPFLWVLRAHRA</sequence>
<keyword evidence="2" id="KW-0808">Transferase</keyword>
<dbReference type="InterPro" id="IPR041698">
    <property type="entry name" value="Methyltransf_25"/>
</dbReference>
<reference evidence="5" key="1">
    <citation type="submission" date="2020-12" db="EMBL/GenBank/DDBJ databases">
        <title>Ramlibacter sp. nov., isolated from a freshwater alga, Cryptomonas.</title>
        <authorList>
            <person name="Kim H.M."/>
            <person name="Jeon C.O."/>
        </authorList>
    </citation>
    <scope>NUCLEOTIDE SEQUENCE</scope>
    <source>
        <strain evidence="5">CrO1</strain>
    </source>
</reference>
<evidence type="ECO:0000259" key="4">
    <source>
        <dbReference type="Pfam" id="PF13649"/>
    </source>
</evidence>
<evidence type="ECO:0000256" key="3">
    <source>
        <dbReference type="ARBA" id="ARBA00022691"/>
    </source>
</evidence>
<evidence type="ECO:0000313" key="6">
    <source>
        <dbReference type="Proteomes" id="UP000617041"/>
    </source>
</evidence>